<dbReference type="Gene3D" id="3.30.420.40">
    <property type="match status" value="1"/>
</dbReference>
<name>A0A0F9BPG2_9ZZZZ</name>
<feature type="non-terminal residue" evidence="1">
    <location>
        <position position="78"/>
    </location>
</feature>
<evidence type="ECO:0008006" key="2">
    <source>
        <dbReference type="Google" id="ProtNLM"/>
    </source>
</evidence>
<accession>A0A0F9BPG2</accession>
<organism evidence="1">
    <name type="scientific">marine sediment metagenome</name>
    <dbReference type="NCBI Taxonomy" id="412755"/>
    <lineage>
        <taxon>unclassified sequences</taxon>
        <taxon>metagenomes</taxon>
        <taxon>ecological metagenomes</taxon>
    </lineage>
</organism>
<reference evidence="1" key="1">
    <citation type="journal article" date="2015" name="Nature">
        <title>Complex archaea that bridge the gap between prokaryotes and eukaryotes.</title>
        <authorList>
            <person name="Spang A."/>
            <person name="Saw J.H."/>
            <person name="Jorgensen S.L."/>
            <person name="Zaremba-Niedzwiedzka K."/>
            <person name="Martijn J."/>
            <person name="Lind A.E."/>
            <person name="van Eijk R."/>
            <person name="Schleper C."/>
            <person name="Guy L."/>
            <person name="Ettema T.J."/>
        </authorList>
    </citation>
    <scope>NUCLEOTIDE SEQUENCE</scope>
</reference>
<dbReference type="AlphaFoldDB" id="A0A0F9BPG2"/>
<evidence type="ECO:0000313" key="1">
    <source>
        <dbReference type="EMBL" id="KKL23745.1"/>
    </source>
</evidence>
<proteinExistence type="predicted"/>
<gene>
    <name evidence="1" type="ORF">LCGC14_2422330</name>
</gene>
<dbReference type="EMBL" id="LAZR01036862">
    <property type="protein sequence ID" value="KKL23745.1"/>
    <property type="molecule type" value="Genomic_DNA"/>
</dbReference>
<comment type="caution">
    <text evidence="1">The sequence shown here is derived from an EMBL/GenBank/DDBJ whole genome shotgun (WGS) entry which is preliminary data.</text>
</comment>
<protein>
    <recommendedName>
        <fullName evidence="2">Anhydro-N-acetylmuramic acid kinase</fullName>
    </recommendedName>
</protein>
<sequence>MLKQRLGAGPVWALGAMSGTSLDGVDAAMLLTDGAEIAGFGVTGYRAYGPQERAQIRSGLGQWIGAEAAGEVVEMAHA</sequence>